<keyword evidence="3" id="KW-0813">Transport</keyword>
<feature type="domain" description="Major facilitator superfamily (MFS) profile" evidence="8">
    <location>
        <begin position="46"/>
        <end position="465"/>
    </location>
</feature>
<evidence type="ECO:0000256" key="4">
    <source>
        <dbReference type="ARBA" id="ARBA00022692"/>
    </source>
</evidence>
<dbReference type="PANTHER" id="PTHR43791:SF18">
    <property type="entry name" value="NICOTINIC ACID TRANSPORTER TNA1, PUTATIVE (AFU_ORTHOLOGUE AFUA_3G03820)-RELATED"/>
    <property type="match status" value="1"/>
</dbReference>
<dbReference type="PANTHER" id="PTHR43791">
    <property type="entry name" value="PERMEASE-RELATED"/>
    <property type="match status" value="1"/>
</dbReference>
<evidence type="ECO:0000256" key="5">
    <source>
        <dbReference type="ARBA" id="ARBA00022989"/>
    </source>
</evidence>
<dbReference type="FunFam" id="1.20.1250.20:FF:000034">
    <property type="entry name" value="MFS general substrate transporter"/>
    <property type="match status" value="1"/>
</dbReference>
<accession>A0A1V6R0V9</accession>
<dbReference type="EMBL" id="MDYO01000022">
    <property type="protein sequence ID" value="OQD95088.1"/>
    <property type="molecule type" value="Genomic_DNA"/>
</dbReference>
<keyword evidence="5 7" id="KW-1133">Transmembrane helix</keyword>
<gene>
    <name evidence="9" type="ORF">PENSOL_c022G00177</name>
</gene>
<dbReference type="PROSITE" id="PS50850">
    <property type="entry name" value="MFS"/>
    <property type="match status" value="1"/>
</dbReference>
<feature type="transmembrane region" description="Helical" evidence="7">
    <location>
        <begin position="46"/>
        <end position="64"/>
    </location>
</feature>
<organism evidence="9 10">
    <name type="scientific">Penicillium solitum</name>
    <dbReference type="NCBI Taxonomy" id="60172"/>
    <lineage>
        <taxon>Eukaryota</taxon>
        <taxon>Fungi</taxon>
        <taxon>Dikarya</taxon>
        <taxon>Ascomycota</taxon>
        <taxon>Pezizomycotina</taxon>
        <taxon>Eurotiomycetes</taxon>
        <taxon>Eurotiomycetidae</taxon>
        <taxon>Eurotiales</taxon>
        <taxon>Aspergillaceae</taxon>
        <taxon>Penicillium</taxon>
    </lineage>
</organism>
<dbReference type="Gene3D" id="1.20.1250.20">
    <property type="entry name" value="MFS general substrate transporter like domains"/>
    <property type="match status" value="2"/>
</dbReference>
<feature type="transmembrane region" description="Helical" evidence="7">
    <location>
        <begin position="406"/>
        <end position="427"/>
    </location>
</feature>
<evidence type="ECO:0000256" key="3">
    <source>
        <dbReference type="ARBA" id="ARBA00022448"/>
    </source>
</evidence>
<comment type="similarity">
    <text evidence="2">Belongs to the major facilitator superfamily.</text>
</comment>
<feature type="transmembrane region" description="Helical" evidence="7">
    <location>
        <begin position="204"/>
        <end position="226"/>
    </location>
</feature>
<dbReference type="Pfam" id="PF07690">
    <property type="entry name" value="MFS_1"/>
    <property type="match status" value="1"/>
</dbReference>
<evidence type="ECO:0000256" key="1">
    <source>
        <dbReference type="ARBA" id="ARBA00004141"/>
    </source>
</evidence>
<name>A0A1V6R0V9_9EURO</name>
<feature type="transmembrane region" description="Helical" evidence="7">
    <location>
        <begin position="370"/>
        <end position="394"/>
    </location>
</feature>
<protein>
    <recommendedName>
        <fullName evidence="8">Major facilitator superfamily (MFS) profile domain-containing protein</fullName>
    </recommendedName>
</protein>
<comment type="subcellular location">
    <subcellularLocation>
        <location evidence="1">Membrane</location>
        <topology evidence="1">Multi-pass membrane protein</topology>
    </subcellularLocation>
</comment>
<evidence type="ECO:0000313" key="10">
    <source>
        <dbReference type="Proteomes" id="UP000191612"/>
    </source>
</evidence>
<feature type="transmembrane region" description="Helical" evidence="7">
    <location>
        <begin position="137"/>
        <end position="160"/>
    </location>
</feature>
<feature type="transmembrane region" description="Helical" evidence="7">
    <location>
        <begin position="172"/>
        <end position="192"/>
    </location>
</feature>
<feature type="transmembrane region" description="Helical" evidence="7">
    <location>
        <begin position="433"/>
        <end position="459"/>
    </location>
</feature>
<evidence type="ECO:0000256" key="7">
    <source>
        <dbReference type="SAM" id="Phobius"/>
    </source>
</evidence>
<keyword evidence="6 7" id="KW-0472">Membrane</keyword>
<dbReference type="Proteomes" id="UP000191612">
    <property type="component" value="Unassembled WGS sequence"/>
</dbReference>
<dbReference type="InterPro" id="IPR011701">
    <property type="entry name" value="MFS"/>
</dbReference>
<feature type="transmembrane region" description="Helical" evidence="7">
    <location>
        <begin position="112"/>
        <end position="131"/>
    </location>
</feature>
<dbReference type="SUPFAM" id="SSF103473">
    <property type="entry name" value="MFS general substrate transporter"/>
    <property type="match status" value="1"/>
</dbReference>
<evidence type="ECO:0000256" key="2">
    <source>
        <dbReference type="ARBA" id="ARBA00008335"/>
    </source>
</evidence>
<comment type="caution">
    <text evidence="9">The sequence shown here is derived from an EMBL/GenBank/DDBJ whole genome shotgun (WGS) entry which is preliminary data.</text>
</comment>
<dbReference type="GO" id="GO:0022857">
    <property type="term" value="F:transmembrane transporter activity"/>
    <property type="evidence" value="ECO:0007669"/>
    <property type="project" value="InterPro"/>
</dbReference>
<feature type="transmembrane region" description="Helical" evidence="7">
    <location>
        <begin position="279"/>
        <end position="297"/>
    </location>
</feature>
<dbReference type="AlphaFoldDB" id="A0A1V6R0V9"/>
<keyword evidence="10" id="KW-1185">Reference proteome</keyword>
<feature type="transmembrane region" description="Helical" evidence="7">
    <location>
        <begin position="343"/>
        <end position="364"/>
    </location>
</feature>
<dbReference type="FunFam" id="1.20.1250.20:FF:000013">
    <property type="entry name" value="MFS general substrate transporter"/>
    <property type="match status" value="1"/>
</dbReference>
<proteinExistence type="inferred from homology"/>
<evidence type="ECO:0000259" key="8">
    <source>
        <dbReference type="PROSITE" id="PS50850"/>
    </source>
</evidence>
<feature type="transmembrane region" description="Helical" evidence="7">
    <location>
        <begin position="84"/>
        <end position="105"/>
    </location>
</feature>
<dbReference type="InterPro" id="IPR036259">
    <property type="entry name" value="MFS_trans_sf"/>
</dbReference>
<feature type="transmembrane region" description="Helical" evidence="7">
    <location>
        <begin position="317"/>
        <end position="336"/>
    </location>
</feature>
<keyword evidence="4 7" id="KW-0812">Transmembrane</keyword>
<dbReference type="InterPro" id="IPR020846">
    <property type="entry name" value="MFS_dom"/>
</dbReference>
<evidence type="ECO:0000256" key="6">
    <source>
        <dbReference type="ARBA" id="ARBA00023136"/>
    </source>
</evidence>
<reference evidence="10" key="1">
    <citation type="journal article" date="2017" name="Nat. Microbiol.">
        <title>Global analysis of biosynthetic gene clusters reveals vast potential of secondary metabolite production in Penicillium species.</title>
        <authorList>
            <person name="Nielsen J.C."/>
            <person name="Grijseels S."/>
            <person name="Prigent S."/>
            <person name="Ji B."/>
            <person name="Dainat J."/>
            <person name="Nielsen K.F."/>
            <person name="Frisvad J.C."/>
            <person name="Workman M."/>
            <person name="Nielsen J."/>
        </authorList>
    </citation>
    <scope>NUCLEOTIDE SEQUENCE [LARGE SCALE GENOMIC DNA]</scope>
    <source>
        <strain evidence="10">IBT 29525</strain>
    </source>
</reference>
<evidence type="ECO:0000313" key="9">
    <source>
        <dbReference type="EMBL" id="OQD95088.1"/>
    </source>
</evidence>
<dbReference type="GO" id="GO:0016020">
    <property type="term" value="C:membrane"/>
    <property type="evidence" value="ECO:0007669"/>
    <property type="project" value="UniProtKB-SubCell"/>
</dbReference>
<sequence length="618" mass="69596">MAAMKAETNYDDLESTHKADLEVPLRDRSQVDDETKKIVRKVDKRLLPVLTFLYLICFLDRGNIGNANVAGMSDELNLTGTQYNIALTVFFFPYSVFEVPSNIVLKVVRPSIWISFLLICWGTVMTLQGIVQNYHHLIVTRTLLGLFESGFFPAATYLLTCWHRFEIQTRMSIFYTAASLSGAFSGLLAFALQKMDGIGGLSGWRWIFVLEGIVTVLTGFGCYWALPDSPQTASFLSGNERDTLMQRLEQDTGTSSGRVGTNENFEWVYLTSALSEWKIYVAVVIFWSNTICVYGFTYSAPTIIHGLGYTASEAQLLTVPIYFLCVCSTIIFSRLSDKSQSRWLWIVVPYFIALVGLIGLLAIPHPRLPGLTYAFLFCIPAGVYPPLIGAVSWIGNNLAPSWKRGIGMALFMSIGNLGGAVGSNIFLTSQKPHYWLGYGMCMFIVVAAIISTLILRYAYASANAERDGLDPSEIEGRYSDEELLKLGDRSPYFRYYDQLLILNPPLSPRKRRRHLRESEESEVDLSLEQYMHSSDLYRSVSIISPLPLPVKIETMPTLEQNIRPLYPEIEAIMRRYNLNVTSIFQCGNMSKTKYLGGDIRPRSFWVMSHSASEQDGFN</sequence>